<dbReference type="Gene3D" id="2.40.170.20">
    <property type="entry name" value="TonB-dependent receptor, beta-barrel domain"/>
    <property type="match status" value="1"/>
</dbReference>
<dbReference type="PANTHER" id="PTHR30069">
    <property type="entry name" value="TONB-DEPENDENT OUTER MEMBRANE RECEPTOR"/>
    <property type="match status" value="1"/>
</dbReference>
<keyword evidence="9 16" id="KW-0675">Receptor</keyword>
<keyword evidence="5 11" id="KW-0812">Transmembrane</keyword>
<dbReference type="Gene3D" id="2.170.130.10">
    <property type="entry name" value="TonB-dependent receptor, plug domain"/>
    <property type="match status" value="1"/>
</dbReference>
<dbReference type="AlphaFoldDB" id="A0AA49IXT9"/>
<dbReference type="Pfam" id="PF07715">
    <property type="entry name" value="Plug"/>
    <property type="match status" value="1"/>
</dbReference>
<dbReference type="InterPro" id="IPR000531">
    <property type="entry name" value="Beta-barrel_TonB"/>
</dbReference>
<dbReference type="EMBL" id="CP107246">
    <property type="protein sequence ID" value="WIM05009.1"/>
    <property type="molecule type" value="Genomic_DNA"/>
</dbReference>
<sequence length="649" mass="72636">MTKRTLIVPILGLCHVLSVQAHADEKLEQLLSLSLEELMAIKVTISTNTRQSLSRAPSVISVITAEDVRATGADNLMDILQAVPGIYVKTNLFGFKPLITFRGASGANVLLMVNGAPAKDLVWSPGIFWKGMPANMIERIEIIRGPGSALFGSDASAGVINVITKTAGKIEQSEAGVRAGSFGSRAAWVRHGTQWNGLDIAFTADVSHTDGHDPYIARARSDTAGNAEYAWDNTDLHLSVGKGNWRMLADHTRHGNVQIGLTGAAVLDPRTRANDRQANLALFYDNPEFAPDWGLNAELRYRDIEYSSGNGFWEGIAGTVNLNQMDSSERRLNFEASTTYSGFRNHALRMGGGLQIQDLYAFSQYWDGVPKPLDAPQKRRTGYVFLQDIWSLARDWELTAGVRYDRYSDFGGTLNPRLALVWQATDRLTAKLMYGQAFRAPSYLELHLTTSANPPNPGLKPERSKTWEGSLSWLASRDLRLGVNLYDFERTQVIAPEVPSPYRFQNFDRFVTRGIELEAQWQATRALRLSGNLSHMKSEDVTSPLRDASIPMTQAYLRADWAFLPKWNWNLQAKWFDSRPLKPGDARSPLGSFALADTTVRYLHDREWEFAASIRNLFDKDAREYSSTSLWNNLPLPGRNFYGEVRYKF</sequence>
<feature type="signal peptide" evidence="13">
    <location>
        <begin position="1"/>
        <end position="23"/>
    </location>
</feature>
<evidence type="ECO:0000256" key="3">
    <source>
        <dbReference type="ARBA" id="ARBA00022448"/>
    </source>
</evidence>
<keyword evidence="3 11" id="KW-0813">Transport</keyword>
<keyword evidence="6 13" id="KW-0732">Signal</keyword>
<dbReference type="GO" id="GO:0009279">
    <property type="term" value="C:cell outer membrane"/>
    <property type="evidence" value="ECO:0007669"/>
    <property type="project" value="UniProtKB-SubCell"/>
</dbReference>
<evidence type="ECO:0000256" key="2">
    <source>
        <dbReference type="ARBA" id="ARBA00009810"/>
    </source>
</evidence>
<accession>A0AA49IXT9</accession>
<evidence type="ECO:0000256" key="10">
    <source>
        <dbReference type="ARBA" id="ARBA00023237"/>
    </source>
</evidence>
<dbReference type="GO" id="GO:0044718">
    <property type="term" value="P:siderophore transmembrane transport"/>
    <property type="evidence" value="ECO:0007669"/>
    <property type="project" value="TreeGrafter"/>
</dbReference>
<proteinExistence type="inferred from homology"/>
<evidence type="ECO:0000256" key="13">
    <source>
        <dbReference type="SAM" id="SignalP"/>
    </source>
</evidence>
<gene>
    <name evidence="16" type="ORF">OHM77_09920</name>
</gene>
<name>A0AA49IXT9_9PROT</name>
<evidence type="ECO:0000256" key="5">
    <source>
        <dbReference type="ARBA" id="ARBA00022692"/>
    </source>
</evidence>
<evidence type="ECO:0000313" key="16">
    <source>
        <dbReference type="EMBL" id="WIM05009.1"/>
    </source>
</evidence>
<evidence type="ECO:0000256" key="1">
    <source>
        <dbReference type="ARBA" id="ARBA00004571"/>
    </source>
</evidence>
<evidence type="ECO:0000259" key="15">
    <source>
        <dbReference type="Pfam" id="PF07715"/>
    </source>
</evidence>
<protein>
    <submittedName>
        <fullName evidence="16">TonB-dependent receptor</fullName>
    </submittedName>
</protein>
<reference evidence="16" key="1">
    <citation type="journal article" date="2023" name="Nat. Microbiol.">
        <title>Enrichment and characterization of a nitric oxide-reducing microbial community in a continuous bioreactor.</title>
        <authorList>
            <person name="Garrido-Amador P."/>
            <person name="Stortenbeker N."/>
            <person name="Wessels H.J.C.T."/>
            <person name="Speth D.R."/>
            <person name="Garcia-Heredia I."/>
            <person name="Kartal B."/>
        </authorList>
    </citation>
    <scope>NUCLEOTIDE SEQUENCE</scope>
    <source>
        <strain evidence="16">MAG1</strain>
    </source>
</reference>
<dbReference type="SUPFAM" id="SSF56935">
    <property type="entry name" value="Porins"/>
    <property type="match status" value="1"/>
</dbReference>
<dbReference type="InterPro" id="IPR036942">
    <property type="entry name" value="Beta-barrel_TonB_sf"/>
</dbReference>
<evidence type="ECO:0000256" key="11">
    <source>
        <dbReference type="PROSITE-ProRule" id="PRU01360"/>
    </source>
</evidence>
<dbReference type="PANTHER" id="PTHR30069:SF29">
    <property type="entry name" value="HEMOGLOBIN AND HEMOGLOBIN-HAPTOGLOBIN-BINDING PROTEIN 1-RELATED"/>
    <property type="match status" value="1"/>
</dbReference>
<comment type="similarity">
    <text evidence="2 11 12">Belongs to the TonB-dependent receptor family.</text>
</comment>
<dbReference type="InterPro" id="IPR037066">
    <property type="entry name" value="Plug_dom_sf"/>
</dbReference>
<evidence type="ECO:0000256" key="7">
    <source>
        <dbReference type="ARBA" id="ARBA00023077"/>
    </source>
</evidence>
<dbReference type="InterPro" id="IPR039426">
    <property type="entry name" value="TonB-dep_rcpt-like"/>
</dbReference>
<dbReference type="Pfam" id="PF00593">
    <property type="entry name" value="TonB_dep_Rec_b-barrel"/>
    <property type="match status" value="1"/>
</dbReference>
<feature type="domain" description="TonB-dependent receptor plug" evidence="15">
    <location>
        <begin position="54"/>
        <end position="159"/>
    </location>
</feature>
<evidence type="ECO:0000256" key="8">
    <source>
        <dbReference type="ARBA" id="ARBA00023136"/>
    </source>
</evidence>
<dbReference type="GO" id="GO:0015344">
    <property type="term" value="F:siderophore uptake transmembrane transporter activity"/>
    <property type="evidence" value="ECO:0007669"/>
    <property type="project" value="TreeGrafter"/>
</dbReference>
<evidence type="ECO:0000256" key="4">
    <source>
        <dbReference type="ARBA" id="ARBA00022452"/>
    </source>
</evidence>
<keyword evidence="7 12" id="KW-0798">TonB box</keyword>
<evidence type="ECO:0000256" key="9">
    <source>
        <dbReference type="ARBA" id="ARBA00023170"/>
    </source>
</evidence>
<evidence type="ECO:0000256" key="12">
    <source>
        <dbReference type="RuleBase" id="RU003357"/>
    </source>
</evidence>
<comment type="subcellular location">
    <subcellularLocation>
        <location evidence="1 11">Cell outer membrane</location>
        <topology evidence="1 11">Multi-pass membrane protein</topology>
    </subcellularLocation>
</comment>
<evidence type="ECO:0000256" key="6">
    <source>
        <dbReference type="ARBA" id="ARBA00022729"/>
    </source>
</evidence>
<dbReference type="PROSITE" id="PS52016">
    <property type="entry name" value="TONB_DEPENDENT_REC_3"/>
    <property type="match status" value="1"/>
</dbReference>
<keyword evidence="8 11" id="KW-0472">Membrane</keyword>
<feature type="domain" description="TonB-dependent receptor-like beta-barrel" evidence="14">
    <location>
        <begin position="231"/>
        <end position="617"/>
    </location>
</feature>
<evidence type="ECO:0000259" key="14">
    <source>
        <dbReference type="Pfam" id="PF00593"/>
    </source>
</evidence>
<dbReference type="Proteomes" id="UP001234916">
    <property type="component" value="Chromosome"/>
</dbReference>
<dbReference type="KEGG" id="npv:OHM77_09920"/>
<feature type="chain" id="PRO_5041332852" evidence="13">
    <location>
        <begin position="24"/>
        <end position="649"/>
    </location>
</feature>
<keyword evidence="4 11" id="KW-1134">Transmembrane beta strand</keyword>
<keyword evidence="10 11" id="KW-0998">Cell outer membrane</keyword>
<dbReference type="InterPro" id="IPR012910">
    <property type="entry name" value="Plug_dom"/>
</dbReference>
<dbReference type="CDD" id="cd01347">
    <property type="entry name" value="ligand_gated_channel"/>
    <property type="match status" value="1"/>
</dbReference>
<organism evidence="16">
    <name type="scientific">Candidatus Nitricoxidivorans perseverans</name>
    <dbReference type="NCBI Taxonomy" id="2975601"/>
    <lineage>
        <taxon>Bacteria</taxon>
        <taxon>Pseudomonadati</taxon>
        <taxon>Pseudomonadota</taxon>
        <taxon>Betaproteobacteria</taxon>
        <taxon>Nitrosomonadales</taxon>
        <taxon>Sterolibacteriaceae</taxon>
        <taxon>Candidatus Nitricoxidivorans</taxon>
    </lineage>
</organism>